<reference evidence="1 2" key="1">
    <citation type="submission" date="2024-04" db="EMBL/GenBank/DDBJ databases">
        <title>genome sequences of Mucor flavus KT1a and Helicostylum pulchrum KT1b strains isolation_sourced from the surface of a dry-aged beef.</title>
        <authorList>
            <person name="Toyotome T."/>
            <person name="Hosono M."/>
            <person name="Torimaru M."/>
            <person name="Fukuda K."/>
            <person name="Mikami N."/>
        </authorList>
    </citation>
    <scope>NUCLEOTIDE SEQUENCE [LARGE SCALE GENOMIC DNA]</scope>
    <source>
        <strain evidence="1 2">KT1b</strain>
    </source>
</reference>
<proteinExistence type="predicted"/>
<comment type="caution">
    <text evidence="1">The sequence shown here is derived from an EMBL/GenBank/DDBJ whole genome shotgun (WGS) entry which is preliminary data.</text>
</comment>
<keyword evidence="2" id="KW-1185">Reference proteome</keyword>
<dbReference type="Proteomes" id="UP001476247">
    <property type="component" value="Unassembled WGS sequence"/>
</dbReference>
<accession>A0ABP9Y0S4</accession>
<evidence type="ECO:0000313" key="2">
    <source>
        <dbReference type="Proteomes" id="UP001476247"/>
    </source>
</evidence>
<name>A0ABP9Y0S4_9FUNG</name>
<protein>
    <submittedName>
        <fullName evidence="1">Uncharacterized protein</fullName>
    </submittedName>
</protein>
<evidence type="ECO:0000313" key="1">
    <source>
        <dbReference type="EMBL" id="GAA5800305.1"/>
    </source>
</evidence>
<sequence>MNQEIKAEKINEAYRQVTRKFRKRAEPHGGYDSLPQLWQDLAPIILETIHLTPATAIQCLLNYTGDFHEFCEAFKEDTDLHEYKEYFDAMDFAWCTVLKSDTSQTDKVRIVNVLRDGQDRASKLGLSEVYSHATDKVDN</sequence>
<gene>
    <name evidence="1" type="ORF">HPULCUR_005731</name>
</gene>
<dbReference type="EMBL" id="BAABUJ010000015">
    <property type="protein sequence ID" value="GAA5800305.1"/>
    <property type="molecule type" value="Genomic_DNA"/>
</dbReference>
<organism evidence="1 2">
    <name type="scientific">Helicostylum pulchrum</name>
    <dbReference type="NCBI Taxonomy" id="562976"/>
    <lineage>
        <taxon>Eukaryota</taxon>
        <taxon>Fungi</taxon>
        <taxon>Fungi incertae sedis</taxon>
        <taxon>Mucoromycota</taxon>
        <taxon>Mucoromycotina</taxon>
        <taxon>Mucoromycetes</taxon>
        <taxon>Mucorales</taxon>
        <taxon>Mucorineae</taxon>
        <taxon>Mucoraceae</taxon>
        <taxon>Helicostylum</taxon>
    </lineage>
</organism>